<feature type="compositionally biased region" description="Polar residues" evidence="1">
    <location>
        <begin position="364"/>
        <end position="375"/>
    </location>
</feature>
<feature type="region of interest" description="Disordered" evidence="1">
    <location>
        <begin position="1"/>
        <end position="391"/>
    </location>
</feature>
<dbReference type="RefSeq" id="XP_013239880.1">
    <property type="nucleotide sequence ID" value="XM_013384426.1"/>
</dbReference>
<feature type="compositionally biased region" description="Basic and acidic residues" evidence="1">
    <location>
        <begin position="629"/>
        <end position="644"/>
    </location>
</feature>
<feature type="region of interest" description="Disordered" evidence="1">
    <location>
        <begin position="985"/>
        <end position="1023"/>
    </location>
</feature>
<evidence type="ECO:0000256" key="1">
    <source>
        <dbReference type="SAM" id="MobiDB-lite"/>
    </source>
</evidence>
<feature type="compositionally biased region" description="Low complexity" evidence="1">
    <location>
        <begin position="1965"/>
        <end position="1977"/>
    </location>
</feature>
<feature type="compositionally biased region" description="Basic and acidic residues" evidence="1">
    <location>
        <begin position="62"/>
        <end position="72"/>
    </location>
</feature>
<feature type="compositionally biased region" description="Basic and acidic residues" evidence="1">
    <location>
        <begin position="409"/>
        <end position="420"/>
    </location>
</feature>
<comment type="caution">
    <text evidence="2">The sequence shown here is derived from an EMBL/GenBank/DDBJ whole genome shotgun (WGS) entry which is preliminary data.</text>
</comment>
<feature type="region of interest" description="Disordered" evidence="1">
    <location>
        <begin position="2061"/>
        <end position="2134"/>
    </location>
</feature>
<feature type="compositionally biased region" description="Polar residues" evidence="1">
    <location>
        <begin position="331"/>
        <end position="341"/>
    </location>
</feature>
<evidence type="ECO:0000313" key="2">
    <source>
        <dbReference type="EMBL" id="KDN35852.1"/>
    </source>
</evidence>
<dbReference type="GeneID" id="25267701"/>
<feature type="compositionally biased region" description="Polar residues" evidence="1">
    <location>
        <begin position="1111"/>
        <end position="1120"/>
    </location>
</feature>
<feature type="region of interest" description="Disordered" evidence="1">
    <location>
        <begin position="1638"/>
        <end position="1667"/>
    </location>
</feature>
<feature type="compositionally biased region" description="Polar residues" evidence="1">
    <location>
        <begin position="646"/>
        <end position="663"/>
    </location>
</feature>
<feature type="region of interest" description="Disordered" evidence="1">
    <location>
        <begin position="1059"/>
        <end position="1132"/>
    </location>
</feature>
<feature type="compositionally biased region" description="Basic and acidic residues" evidence="1">
    <location>
        <begin position="1688"/>
        <end position="1713"/>
    </location>
</feature>
<protein>
    <submittedName>
        <fullName evidence="2">Uncharacterized protein</fullName>
    </submittedName>
</protein>
<feature type="compositionally biased region" description="Polar residues" evidence="1">
    <location>
        <begin position="998"/>
        <end position="1010"/>
    </location>
</feature>
<feature type="region of interest" description="Disordered" evidence="1">
    <location>
        <begin position="1948"/>
        <end position="1994"/>
    </location>
</feature>
<keyword evidence="3" id="KW-1185">Reference proteome</keyword>
<evidence type="ECO:0000313" key="3">
    <source>
        <dbReference type="Proteomes" id="UP000027361"/>
    </source>
</evidence>
<feature type="compositionally biased region" description="Polar residues" evidence="1">
    <location>
        <begin position="267"/>
        <end position="287"/>
    </location>
</feature>
<feature type="compositionally biased region" description="Low complexity" evidence="1">
    <location>
        <begin position="1152"/>
        <end position="1173"/>
    </location>
</feature>
<feature type="compositionally biased region" description="Polar residues" evidence="1">
    <location>
        <begin position="1638"/>
        <end position="1649"/>
    </location>
</feature>
<feature type="compositionally biased region" description="Low complexity" evidence="1">
    <location>
        <begin position="2070"/>
        <end position="2081"/>
    </location>
</feature>
<feature type="compositionally biased region" description="Low complexity" evidence="1">
    <location>
        <begin position="211"/>
        <end position="220"/>
    </location>
</feature>
<feature type="compositionally biased region" description="Low complexity" evidence="1">
    <location>
        <begin position="1948"/>
        <end position="1958"/>
    </location>
</feature>
<proteinExistence type="predicted"/>
<feature type="compositionally biased region" description="Polar residues" evidence="1">
    <location>
        <begin position="553"/>
        <end position="571"/>
    </location>
</feature>
<feature type="region of interest" description="Disordered" evidence="1">
    <location>
        <begin position="409"/>
        <end position="461"/>
    </location>
</feature>
<organism evidence="2 3">
    <name type="scientific">Tilletiaria anomala (strain ATCC 24038 / CBS 436.72 / UBC 951)</name>
    <dbReference type="NCBI Taxonomy" id="1037660"/>
    <lineage>
        <taxon>Eukaryota</taxon>
        <taxon>Fungi</taxon>
        <taxon>Dikarya</taxon>
        <taxon>Basidiomycota</taxon>
        <taxon>Ustilaginomycotina</taxon>
        <taxon>Exobasidiomycetes</taxon>
        <taxon>Georgefischeriales</taxon>
        <taxon>Tilletiariaceae</taxon>
        <taxon>Tilletiaria</taxon>
    </lineage>
</organism>
<name>A0A066V2E2_TILAU</name>
<dbReference type="HOGENOM" id="CLU_231958_0_0_1"/>
<feature type="region of interest" description="Disordered" evidence="1">
    <location>
        <begin position="1688"/>
        <end position="1719"/>
    </location>
</feature>
<feature type="region of interest" description="Disordered" evidence="1">
    <location>
        <begin position="1292"/>
        <end position="1391"/>
    </location>
</feature>
<feature type="compositionally biased region" description="Basic and acidic residues" evidence="1">
    <location>
        <begin position="2120"/>
        <end position="2134"/>
    </location>
</feature>
<feature type="compositionally biased region" description="Low complexity" evidence="1">
    <location>
        <begin position="43"/>
        <end position="61"/>
    </location>
</feature>
<sequence length="2134" mass="225383">MTSLSSMPSAPHEYYPASASKRAAVATHFDGASPRNGHGRYASASSAIPSVNSSSSNPRGSSGERDDLDYRSDSASSLTSKATPGKGNAGMFKKHHPKLGPLPLHTPFGHGDGSTGSRDSGLGIDLSASSPSTPIAGWIPPAPHSASSRLTEMCGEKHYQLRQQAKDPSADSQSSENVRHQQRQQQQSGTLTPPLAQSLRHAPPAVHHSRSAPATPSSATETVKLKSVIGAPSYPPSTKQTRNRRTSLARELSKGRRRRFQHDTSSKSRPGSAQGSNNGSESAQQCQLAAAAEDYASGTQDPWASGDEASGEAAWCNNAHRSGSAAGSHHLPSSLNLDTNLGSGSSGGAAPSFGLRLPTPAPKHSSSTQHNTVQATGGRMSCSGTARSQRDPLLDSLTSATASSVSYVHEPEFTAEEKGKARIPPNPISPRSSVLPEEPSAKLPSPTYAQPSQSSYAFSVDSDGSHRLQKLENAVDKPTLALVQAPATECQTTADLYRSQPPHTPKERVIPMSVHPGSPAMRRLPAASSIDEREGKLRPQGGRPMPDPGSHQHGLQLTRMQMSATPYSSGSPGEGIEEFNLLDHPSNAHAEAECPPSSGAGRLNASSNTPKRKGSINAEALAALGTAHRPREQGFDAYPRHLTDDVQPSANARAESIQTSVERSTAGGASAPIFRTVRKGDGKSSEPPAPSTSTEAKKEGQRHHSRTSSIGSLGRLFGVGKKKRSDSHPVSQSPKTLSPAQGLRQLCDLAGDSQPLITEDATWPHASAGAVQAQVPAISREQLPKLDAPAARPAQSLSHLVFPSTKGLATMPSPEQEILAESAQVPPARGLMKRRRQDSSLNLSTRLSSIFYVGSKVQSPTSLVAPYSAESIDRVDHQVRAESGSATVKRSISSRVRALSSELLGKGHTRHASTALDMRPPLREAANAPTVPIKSPPSSSRFARDPSIDEYRSEQGHNVFSTCVWEGRNNMELESTLRRTRSAGAMHARWAAARRSIGGSSRQQTTSTMSPDHPQPPTPPSKVSIRRTLASKIPPVPPAPSTPEIESWRVYPRGVSRLDEIENRPEEGAIPSPQLDTRSKSSHSSPAAVPRSPFAFDDSSETCDKYRSPAAGSSQISLHSPEQPLPVSLTLPDTPLFDRLSARRMLRDAGLASRSSSSETETSKKSSTAPSSPNRCTSFGLGLMPGSPAITSATWDGPLVTITSLTSGMAPFAHSPSAHAAQSPPSSANTAVNPSFEVVHGGKCIATLDRAPEESKGAEQRGSFISSGDDDTPLLGYSKLVVNTADERDEEEETRFFFRSPNASQQARRGQLEGMAASNPLAGRYRSNSPTSIEAHRAESSLSHPSRVSTQQPAGNSSESPSYSTLLQEPHVGSTEDAVNPHAQLPKHSTVRTSVITVNSFRSLNTPLSDGGTWATGNDALSALDAEVSQARRVKVDHVDKGAIKQWASSAAMSQVKLSAFLDPQHQQQQQQQRKTTHAPSTDHFQLPISLAAKLQPFPDVLTVMRQRTRVVSDPARPELVDLGKIAAKRQRRSVSQPIISNSSASGGARLNVHKGPDAGARTSAYLAHCKARSKGSVAPRGNQTRDRRPVSQIAQGMATGSWLEKPLSSLHEGLSTAAQTLEVGDGGGAPLSATVRSVRSHTQGNQSADGRRHGHHPRHEATTQRYRTLEQRPLPFRTADEAVRALQREEQEREWQEQERERRRQEAHAERHAAKKKRDPLLAARLALVGLESPAASSAILGSAPVSAVHSQFAQVLTPTATATPPSSAGVAGLAHGSLTLPASTDRQGFLTPSGVGETAGNAGDGRRYESLIFGGSYYSASAFATPESEPVALPRADDAGAAASRLPESPKAGTGTFRYGPSNMHVHANAGSTAVTEGSIMGFGMALSSSGDVATDKDGAGGFGGPSTRASPLLTNIPGAFFQREQQQSLRLLVARPLPPPMTKTAAAAMPARAALGRSSENGSPSSADTTPSSAAGGGEWPVPPGRALRPQVQLSQDGTVLARARMASRDGTGFDEGGCGDEELDGGGDGAYGAGVRRRDSWTDGVPSAAALMMLQRARGAEQQNASSSTTTSGSSLSPCHARTFPSSSVVTLVRRQTQQGDSGEKHRSMRASLVGDDYHATFPHHDAEAP</sequence>
<reference evidence="2 3" key="1">
    <citation type="submission" date="2014-05" db="EMBL/GenBank/DDBJ databases">
        <title>Draft genome sequence of a rare smut relative, Tilletiaria anomala UBC 951.</title>
        <authorList>
            <consortium name="DOE Joint Genome Institute"/>
            <person name="Toome M."/>
            <person name="Kuo A."/>
            <person name="Henrissat B."/>
            <person name="Lipzen A."/>
            <person name="Tritt A."/>
            <person name="Yoshinaga Y."/>
            <person name="Zane M."/>
            <person name="Barry K."/>
            <person name="Grigoriev I.V."/>
            <person name="Spatafora J.W."/>
            <person name="Aimea M.C."/>
        </authorList>
    </citation>
    <scope>NUCLEOTIDE SEQUENCE [LARGE SCALE GENOMIC DNA]</scope>
    <source>
        <strain evidence="2 3">UBC 951</strain>
    </source>
</reference>
<feature type="compositionally biased region" description="Basic and acidic residues" evidence="1">
    <location>
        <begin position="154"/>
        <end position="169"/>
    </location>
</feature>
<gene>
    <name evidence="2" type="ORF">K437DRAFT_67628</name>
</gene>
<dbReference type="EMBL" id="JMSN01000192">
    <property type="protein sequence ID" value="KDN35852.1"/>
    <property type="molecule type" value="Genomic_DNA"/>
</dbReference>
<feature type="compositionally biased region" description="Polar residues" evidence="1">
    <location>
        <begin position="728"/>
        <end position="739"/>
    </location>
</feature>
<dbReference type="InParanoid" id="A0A066V2E2"/>
<feature type="compositionally biased region" description="Polar residues" evidence="1">
    <location>
        <begin position="1340"/>
        <end position="1367"/>
    </location>
</feature>
<accession>A0A066V2E2</accession>
<feature type="region of interest" description="Disordered" evidence="1">
    <location>
        <begin position="497"/>
        <end position="741"/>
    </location>
</feature>
<feature type="compositionally biased region" description="Low complexity" evidence="1">
    <location>
        <begin position="985"/>
        <end position="995"/>
    </location>
</feature>
<feature type="compositionally biased region" description="Polar residues" evidence="1">
    <location>
        <begin position="2088"/>
        <end position="2105"/>
    </location>
</feature>
<feature type="region of interest" description="Disordered" evidence="1">
    <location>
        <begin position="1148"/>
        <end position="1180"/>
    </location>
</feature>
<feature type="region of interest" description="Disordered" evidence="1">
    <location>
        <begin position="1840"/>
        <end position="1860"/>
    </location>
</feature>
<feature type="compositionally biased region" description="Polar residues" evidence="1">
    <location>
        <begin position="73"/>
        <end position="82"/>
    </location>
</feature>
<dbReference type="Proteomes" id="UP000027361">
    <property type="component" value="Unassembled WGS sequence"/>
</dbReference>
<feature type="compositionally biased region" description="Polar residues" evidence="1">
    <location>
        <begin position="447"/>
        <end position="457"/>
    </location>
</feature>